<reference evidence="1 2" key="1">
    <citation type="submission" date="2019-03" db="EMBL/GenBank/DDBJ databases">
        <title>Genomic Encyclopedia of Type Strains, Phase III (KMG-III): the genomes of soil and plant-associated and newly described type strains.</title>
        <authorList>
            <person name="Whitman W."/>
        </authorList>
    </citation>
    <scope>NUCLEOTIDE SEQUENCE [LARGE SCALE GENOMIC DNA]</scope>
    <source>
        <strain evidence="1 2">CGMCC 1.12801</strain>
    </source>
</reference>
<organism evidence="1 2">
    <name type="scientific">Sphingobacterium paludis</name>
    <dbReference type="NCBI Taxonomy" id="1476465"/>
    <lineage>
        <taxon>Bacteria</taxon>
        <taxon>Pseudomonadati</taxon>
        <taxon>Bacteroidota</taxon>
        <taxon>Sphingobacteriia</taxon>
        <taxon>Sphingobacteriales</taxon>
        <taxon>Sphingobacteriaceae</taxon>
        <taxon>Sphingobacterium</taxon>
    </lineage>
</organism>
<evidence type="ECO:0000313" key="1">
    <source>
        <dbReference type="EMBL" id="TDS10257.1"/>
    </source>
</evidence>
<comment type="caution">
    <text evidence="1">The sequence shown here is derived from an EMBL/GenBank/DDBJ whole genome shotgun (WGS) entry which is preliminary data.</text>
</comment>
<dbReference type="EMBL" id="SNZV01000009">
    <property type="protein sequence ID" value="TDS10257.1"/>
    <property type="molecule type" value="Genomic_DNA"/>
</dbReference>
<gene>
    <name evidence="1" type="ORF">B0I21_10922</name>
</gene>
<sequence>MKIRLTNTTSTFLNKKLRAQRFRGQIPRYIRKLYYAILGYFTSRFCRIFAQKTTNFDKLYKDSIYSLNSKLNSVIY</sequence>
<dbReference type="AlphaFoldDB" id="A0A4R7CVI6"/>
<dbReference type="Proteomes" id="UP000294752">
    <property type="component" value="Unassembled WGS sequence"/>
</dbReference>
<proteinExistence type="predicted"/>
<accession>A0A4R7CVI6</accession>
<protein>
    <submittedName>
        <fullName evidence="1">Uncharacterized protein</fullName>
    </submittedName>
</protein>
<name>A0A4R7CVI6_9SPHI</name>
<keyword evidence="2" id="KW-1185">Reference proteome</keyword>
<evidence type="ECO:0000313" key="2">
    <source>
        <dbReference type="Proteomes" id="UP000294752"/>
    </source>
</evidence>